<accession>A0ABP8EVR8</accession>
<evidence type="ECO:0000256" key="4">
    <source>
        <dbReference type="ARBA" id="ARBA00022692"/>
    </source>
</evidence>
<feature type="transmembrane region" description="Helical" evidence="7">
    <location>
        <begin position="102"/>
        <end position="123"/>
    </location>
</feature>
<dbReference type="Pfam" id="PF00528">
    <property type="entry name" value="BPD_transp_1"/>
    <property type="match status" value="1"/>
</dbReference>
<keyword evidence="11" id="KW-1185">Reference proteome</keyword>
<evidence type="ECO:0000256" key="6">
    <source>
        <dbReference type="ARBA" id="ARBA00023136"/>
    </source>
</evidence>
<evidence type="ECO:0000313" key="11">
    <source>
        <dbReference type="Proteomes" id="UP001499841"/>
    </source>
</evidence>
<evidence type="ECO:0000256" key="1">
    <source>
        <dbReference type="ARBA" id="ARBA00004651"/>
    </source>
</evidence>
<dbReference type="EMBL" id="BAABBA010000011">
    <property type="protein sequence ID" value="GAA4288090.1"/>
    <property type="molecule type" value="Genomic_DNA"/>
</dbReference>
<feature type="transmembrane region" description="Helical" evidence="7">
    <location>
        <begin position="135"/>
        <end position="157"/>
    </location>
</feature>
<evidence type="ECO:0000313" key="10">
    <source>
        <dbReference type="EMBL" id="GAA4288090.1"/>
    </source>
</evidence>
<feature type="transmembrane region" description="Helical" evidence="7">
    <location>
        <begin position="50"/>
        <end position="66"/>
    </location>
</feature>
<keyword evidence="6 7" id="KW-0472">Membrane</keyword>
<dbReference type="PANTHER" id="PTHR30151">
    <property type="entry name" value="ALKANE SULFONATE ABC TRANSPORTER-RELATED, MEMBRANE SUBUNIT"/>
    <property type="match status" value="1"/>
</dbReference>
<keyword evidence="3" id="KW-1003">Cell membrane</keyword>
<comment type="similarity">
    <text evidence="7">Belongs to the binding-protein-dependent transport system permease family.</text>
</comment>
<dbReference type="SUPFAM" id="SSF161098">
    <property type="entry name" value="MetI-like"/>
    <property type="match status" value="1"/>
</dbReference>
<evidence type="ECO:0000256" key="5">
    <source>
        <dbReference type="ARBA" id="ARBA00022989"/>
    </source>
</evidence>
<dbReference type="PANTHER" id="PTHR30151:SF16">
    <property type="entry name" value="ABC TRANSPORTER PERMEASE PROTEIN"/>
    <property type="match status" value="1"/>
</dbReference>
<dbReference type="RefSeq" id="WP_345041560.1">
    <property type="nucleotide sequence ID" value="NZ_BAABBA010000011.1"/>
</dbReference>
<dbReference type="InterPro" id="IPR000515">
    <property type="entry name" value="MetI-like"/>
</dbReference>
<feature type="transmembrane region" description="Helical" evidence="7">
    <location>
        <begin position="260"/>
        <end position="281"/>
    </location>
</feature>
<feature type="transmembrane region" description="Helical" evidence="7">
    <location>
        <begin position="204"/>
        <end position="221"/>
    </location>
</feature>
<reference evidence="11" key="1">
    <citation type="journal article" date="2019" name="Int. J. Syst. Evol. Microbiol.">
        <title>The Global Catalogue of Microorganisms (GCM) 10K type strain sequencing project: providing services to taxonomists for standard genome sequencing and annotation.</title>
        <authorList>
            <consortium name="The Broad Institute Genomics Platform"/>
            <consortium name="The Broad Institute Genome Sequencing Center for Infectious Disease"/>
            <person name="Wu L."/>
            <person name="Ma J."/>
        </authorList>
    </citation>
    <scope>NUCLEOTIDE SEQUENCE [LARGE SCALE GENOMIC DNA]</scope>
    <source>
        <strain evidence="11">JCM 17459</strain>
    </source>
</reference>
<comment type="subcellular location">
    <subcellularLocation>
        <location evidence="1 7">Cell membrane</location>
        <topology evidence="1 7">Multi-pass membrane protein</topology>
    </subcellularLocation>
</comment>
<gene>
    <name evidence="10" type="ORF">GCM10022262_24500</name>
</gene>
<feature type="region of interest" description="Disordered" evidence="8">
    <location>
        <begin position="1"/>
        <end position="28"/>
    </location>
</feature>
<evidence type="ECO:0000259" key="9">
    <source>
        <dbReference type="PROSITE" id="PS50928"/>
    </source>
</evidence>
<protein>
    <submittedName>
        <fullName evidence="10">ABC transporter permease</fullName>
    </submittedName>
</protein>
<dbReference type="InterPro" id="IPR035906">
    <property type="entry name" value="MetI-like_sf"/>
</dbReference>
<proteinExistence type="inferred from homology"/>
<organism evidence="10 11">
    <name type="scientific">Georgenia daeguensis</name>
    <dbReference type="NCBI Taxonomy" id="908355"/>
    <lineage>
        <taxon>Bacteria</taxon>
        <taxon>Bacillati</taxon>
        <taxon>Actinomycetota</taxon>
        <taxon>Actinomycetes</taxon>
        <taxon>Micrococcales</taxon>
        <taxon>Bogoriellaceae</taxon>
        <taxon>Georgenia</taxon>
    </lineage>
</organism>
<keyword evidence="5 7" id="KW-1133">Transmembrane helix</keyword>
<keyword evidence="4 7" id="KW-0812">Transmembrane</keyword>
<feature type="domain" description="ABC transmembrane type-1" evidence="9">
    <location>
        <begin position="98"/>
        <end position="282"/>
    </location>
</feature>
<feature type="transmembrane region" description="Helical" evidence="7">
    <location>
        <begin position="228"/>
        <end position="248"/>
    </location>
</feature>
<dbReference type="PROSITE" id="PS50928">
    <property type="entry name" value="ABC_TM1"/>
    <property type="match status" value="1"/>
</dbReference>
<comment type="caution">
    <text evidence="10">The sequence shown here is derived from an EMBL/GenBank/DDBJ whole genome shotgun (WGS) entry which is preliminary data.</text>
</comment>
<evidence type="ECO:0000256" key="3">
    <source>
        <dbReference type="ARBA" id="ARBA00022475"/>
    </source>
</evidence>
<dbReference type="CDD" id="cd06261">
    <property type="entry name" value="TM_PBP2"/>
    <property type="match status" value="1"/>
</dbReference>
<evidence type="ECO:0000256" key="7">
    <source>
        <dbReference type="RuleBase" id="RU363032"/>
    </source>
</evidence>
<keyword evidence="2 7" id="KW-0813">Transport</keyword>
<evidence type="ECO:0000256" key="2">
    <source>
        <dbReference type="ARBA" id="ARBA00022448"/>
    </source>
</evidence>
<dbReference type="Gene3D" id="1.10.3720.10">
    <property type="entry name" value="MetI-like"/>
    <property type="match status" value="1"/>
</dbReference>
<name>A0ABP8EVR8_9MICO</name>
<evidence type="ECO:0000256" key="8">
    <source>
        <dbReference type="SAM" id="MobiDB-lite"/>
    </source>
</evidence>
<dbReference type="Proteomes" id="UP001499841">
    <property type="component" value="Unassembled WGS sequence"/>
</dbReference>
<sequence length="292" mass="31532">MSGATTPADRGATSPPAPRRDPLAQVPPQREIQARRTLRLRTLSKNQRRAVRYGSLLVILLAWEIYGRSVNPIVFTYPTAIVQAFFDMIADGTLVDALVDTLVVLLIGSVIGVVFGVALGLVAGRSDVARQILDIPINALYALPAVALIPVIVLWFGFGDSAKVFVVAFFVFFPVVINTQRGVAEVDPELLEVTRSFCSSESRVWRDLLLPGALPFIFTGIRLAIGRGLVGVIVAEFFTAISGLGNLIVTNANTFETARVFVPIVILSLIGVVLTGALAAVEKVLAPWRREQ</sequence>